<accession>G7IZ50</accession>
<dbReference type="Proteomes" id="UP000002051">
    <property type="component" value="Chromosome 3"/>
</dbReference>
<proteinExistence type="predicted"/>
<gene>
    <name evidence="2" type="ordered locus">MTR_3g021470</name>
</gene>
<evidence type="ECO:0000313" key="2">
    <source>
        <dbReference type="EMBL" id="AES69078.1"/>
    </source>
</evidence>
<reference evidence="2 4" key="1">
    <citation type="journal article" date="2011" name="Nature">
        <title>The Medicago genome provides insight into the evolution of rhizobial symbioses.</title>
        <authorList>
            <person name="Young N.D."/>
            <person name="Debelle F."/>
            <person name="Oldroyd G.E."/>
            <person name="Geurts R."/>
            <person name="Cannon S.B."/>
            <person name="Udvardi M.K."/>
            <person name="Benedito V.A."/>
            <person name="Mayer K.F."/>
            <person name="Gouzy J."/>
            <person name="Schoof H."/>
            <person name="Van de Peer Y."/>
            <person name="Proost S."/>
            <person name="Cook D.R."/>
            <person name="Meyers B.C."/>
            <person name="Spannagl M."/>
            <person name="Cheung F."/>
            <person name="De Mita S."/>
            <person name="Krishnakumar V."/>
            <person name="Gundlach H."/>
            <person name="Zhou S."/>
            <person name="Mudge J."/>
            <person name="Bharti A.K."/>
            <person name="Murray J.D."/>
            <person name="Naoumkina M.A."/>
            <person name="Rosen B."/>
            <person name="Silverstein K.A."/>
            <person name="Tang H."/>
            <person name="Rombauts S."/>
            <person name="Zhao P.X."/>
            <person name="Zhou P."/>
            <person name="Barbe V."/>
            <person name="Bardou P."/>
            <person name="Bechner M."/>
            <person name="Bellec A."/>
            <person name="Berger A."/>
            <person name="Berges H."/>
            <person name="Bidwell S."/>
            <person name="Bisseling T."/>
            <person name="Choisne N."/>
            <person name="Couloux A."/>
            <person name="Denny R."/>
            <person name="Deshpande S."/>
            <person name="Dai X."/>
            <person name="Doyle J.J."/>
            <person name="Dudez A.M."/>
            <person name="Farmer A.D."/>
            <person name="Fouteau S."/>
            <person name="Franken C."/>
            <person name="Gibelin C."/>
            <person name="Gish J."/>
            <person name="Goldstein S."/>
            <person name="Gonzalez A.J."/>
            <person name="Green P.J."/>
            <person name="Hallab A."/>
            <person name="Hartog M."/>
            <person name="Hua A."/>
            <person name="Humphray S.J."/>
            <person name="Jeong D.H."/>
            <person name="Jing Y."/>
            <person name="Jocker A."/>
            <person name="Kenton S.M."/>
            <person name="Kim D.J."/>
            <person name="Klee K."/>
            <person name="Lai H."/>
            <person name="Lang C."/>
            <person name="Lin S."/>
            <person name="Macmil S.L."/>
            <person name="Magdelenat G."/>
            <person name="Matthews L."/>
            <person name="McCorrison J."/>
            <person name="Monaghan E.L."/>
            <person name="Mun J.H."/>
            <person name="Najar F.Z."/>
            <person name="Nicholson C."/>
            <person name="Noirot C."/>
            <person name="O'Bleness M."/>
            <person name="Paule C.R."/>
            <person name="Poulain J."/>
            <person name="Prion F."/>
            <person name="Qin B."/>
            <person name="Qu C."/>
            <person name="Retzel E.F."/>
            <person name="Riddle C."/>
            <person name="Sallet E."/>
            <person name="Samain S."/>
            <person name="Samson N."/>
            <person name="Sanders I."/>
            <person name="Saurat O."/>
            <person name="Scarpelli C."/>
            <person name="Schiex T."/>
            <person name="Segurens B."/>
            <person name="Severin A.J."/>
            <person name="Sherrier D.J."/>
            <person name="Shi R."/>
            <person name="Sims S."/>
            <person name="Singer S.R."/>
            <person name="Sinharoy S."/>
            <person name="Sterck L."/>
            <person name="Viollet A."/>
            <person name="Wang B.B."/>
            <person name="Wang K."/>
            <person name="Wang M."/>
            <person name="Wang X."/>
            <person name="Warfsmann J."/>
            <person name="Weissenbach J."/>
            <person name="White D.D."/>
            <person name="White J.D."/>
            <person name="Wiley G.B."/>
            <person name="Wincker P."/>
            <person name="Xing Y."/>
            <person name="Yang L."/>
            <person name="Yao Z."/>
            <person name="Ying F."/>
            <person name="Zhai J."/>
            <person name="Zhou L."/>
            <person name="Zuber A."/>
            <person name="Denarie J."/>
            <person name="Dixon R.A."/>
            <person name="May G.D."/>
            <person name="Schwartz D.C."/>
            <person name="Rogers J."/>
            <person name="Quetier F."/>
            <person name="Town C.D."/>
            <person name="Roe B.A."/>
        </authorList>
    </citation>
    <scope>NUCLEOTIDE SEQUENCE [LARGE SCALE GENOMIC DNA]</scope>
    <source>
        <strain evidence="2">A17</strain>
        <strain evidence="3 4">cv. Jemalong A17</strain>
    </source>
</reference>
<name>G7IZ50_MEDTR</name>
<reference evidence="2 4" key="2">
    <citation type="journal article" date="2014" name="BMC Genomics">
        <title>An improved genome release (version Mt4.0) for the model legume Medicago truncatula.</title>
        <authorList>
            <person name="Tang H."/>
            <person name="Krishnakumar V."/>
            <person name="Bidwell S."/>
            <person name="Rosen B."/>
            <person name="Chan A."/>
            <person name="Zhou S."/>
            <person name="Gentzbittel L."/>
            <person name="Childs K.L."/>
            <person name="Yandell M."/>
            <person name="Gundlach H."/>
            <person name="Mayer K.F."/>
            <person name="Schwartz D.C."/>
            <person name="Town C.D."/>
        </authorList>
    </citation>
    <scope>GENOME REANNOTATION</scope>
    <source>
        <strain evidence="3 4">cv. Jemalong A17</strain>
    </source>
</reference>
<evidence type="ECO:0000313" key="4">
    <source>
        <dbReference type="Proteomes" id="UP000002051"/>
    </source>
</evidence>
<dbReference type="AlphaFoldDB" id="G7IZ50"/>
<keyword evidence="4" id="KW-1185">Reference proteome</keyword>
<feature type="region of interest" description="Disordered" evidence="1">
    <location>
        <begin position="1"/>
        <end position="22"/>
    </location>
</feature>
<dbReference type="EnsemblPlants" id="AES69078">
    <property type="protein sequence ID" value="AES69078"/>
    <property type="gene ID" value="MTR_3g021470"/>
</dbReference>
<organism evidence="2 4">
    <name type="scientific">Medicago truncatula</name>
    <name type="common">Barrel medic</name>
    <name type="synonym">Medicago tribuloides</name>
    <dbReference type="NCBI Taxonomy" id="3880"/>
    <lineage>
        <taxon>Eukaryota</taxon>
        <taxon>Viridiplantae</taxon>
        <taxon>Streptophyta</taxon>
        <taxon>Embryophyta</taxon>
        <taxon>Tracheophyta</taxon>
        <taxon>Spermatophyta</taxon>
        <taxon>Magnoliopsida</taxon>
        <taxon>eudicotyledons</taxon>
        <taxon>Gunneridae</taxon>
        <taxon>Pentapetalae</taxon>
        <taxon>rosids</taxon>
        <taxon>fabids</taxon>
        <taxon>Fabales</taxon>
        <taxon>Fabaceae</taxon>
        <taxon>Papilionoideae</taxon>
        <taxon>50 kb inversion clade</taxon>
        <taxon>NPAAA clade</taxon>
        <taxon>Hologalegina</taxon>
        <taxon>IRL clade</taxon>
        <taxon>Trifolieae</taxon>
        <taxon>Medicago</taxon>
    </lineage>
</organism>
<reference evidence="3" key="3">
    <citation type="submission" date="2015-04" db="UniProtKB">
        <authorList>
            <consortium name="EnsemblPlants"/>
        </authorList>
    </citation>
    <scope>IDENTIFICATION</scope>
    <source>
        <strain evidence="3">cv. Jemalong A17</strain>
    </source>
</reference>
<evidence type="ECO:0000313" key="3">
    <source>
        <dbReference type="EnsemblPlants" id="AES69078"/>
    </source>
</evidence>
<dbReference type="HOGENOM" id="CLU_2889128_0_0_1"/>
<feature type="region of interest" description="Disordered" evidence="1">
    <location>
        <begin position="38"/>
        <end position="63"/>
    </location>
</feature>
<dbReference type="PaxDb" id="3880-AES69078"/>
<evidence type="ECO:0000256" key="1">
    <source>
        <dbReference type="SAM" id="MobiDB-lite"/>
    </source>
</evidence>
<feature type="compositionally biased region" description="Basic and acidic residues" evidence="1">
    <location>
        <begin position="1"/>
        <end position="18"/>
    </location>
</feature>
<sequence>MHNKKGVEPLLHDPEIEKTSANQKVVKQLKFIEEIEMEANQPPTPSRHTPSGHIYKQKKQLSR</sequence>
<dbReference type="EMBL" id="CM001219">
    <property type="protein sequence ID" value="AES69078.1"/>
    <property type="molecule type" value="Genomic_DNA"/>
</dbReference>
<protein>
    <submittedName>
        <fullName evidence="2 3">Uncharacterized protein</fullName>
    </submittedName>
</protein>